<dbReference type="SUPFAM" id="SSF117130">
    <property type="entry name" value="CsrA-like"/>
    <property type="match status" value="1"/>
</dbReference>
<comment type="similarity">
    <text evidence="6">Belongs to the CsrA/RsmA family.</text>
</comment>
<proteinExistence type="inferred from homology"/>
<dbReference type="NCBIfam" id="TIGR00202">
    <property type="entry name" value="csrA"/>
    <property type="match status" value="1"/>
</dbReference>
<dbReference type="FunFam" id="2.60.40.4380:FF:000002">
    <property type="entry name" value="Translational regulator CsrA"/>
    <property type="match status" value="1"/>
</dbReference>
<dbReference type="HAMAP" id="MF_00167">
    <property type="entry name" value="CsrA"/>
    <property type="match status" value="1"/>
</dbReference>
<evidence type="ECO:0000256" key="7">
    <source>
        <dbReference type="SAM" id="MobiDB-lite"/>
    </source>
</evidence>
<evidence type="ECO:0000256" key="1">
    <source>
        <dbReference type="ARBA" id="ARBA00022490"/>
    </source>
</evidence>
<keyword evidence="1 6" id="KW-0963">Cytoplasm</keyword>
<dbReference type="Pfam" id="PF02599">
    <property type="entry name" value="CsrA"/>
    <property type="match status" value="1"/>
</dbReference>
<dbReference type="EMBL" id="CP159485">
    <property type="protein sequence ID" value="XCI29185.1"/>
    <property type="molecule type" value="Genomic_DNA"/>
</dbReference>
<comment type="function">
    <text evidence="6">A translational regulator that binds mRNA to regulate translation initiation and/or mRNA stability. Usually binds in the 5'-UTR at or near the Shine-Dalgarno sequence preventing ribosome-binding, thus repressing translation. Its main target seems to be the major flagellin gene, while its function is anatagonized by FliW.</text>
</comment>
<keyword evidence="4 6" id="KW-0810">Translation regulation</keyword>
<protein>
    <recommendedName>
        <fullName evidence="6">Translational regulator CsrA</fullName>
    </recommendedName>
</protein>
<evidence type="ECO:0000256" key="6">
    <source>
        <dbReference type="HAMAP-Rule" id="MF_00167"/>
    </source>
</evidence>
<evidence type="ECO:0000256" key="5">
    <source>
        <dbReference type="ARBA" id="ARBA00022884"/>
    </source>
</evidence>
<comment type="subcellular location">
    <subcellularLocation>
        <location evidence="6">Cytoplasm</location>
    </subcellularLocation>
</comment>
<dbReference type="GO" id="GO:0006402">
    <property type="term" value="P:mRNA catabolic process"/>
    <property type="evidence" value="ECO:0007669"/>
    <property type="project" value="InterPro"/>
</dbReference>
<keyword evidence="2 6" id="KW-0678">Repressor</keyword>
<accession>A0AAU8HUZ0</accession>
<evidence type="ECO:0000256" key="4">
    <source>
        <dbReference type="ARBA" id="ARBA00022845"/>
    </source>
</evidence>
<keyword evidence="3 6" id="KW-1005">Bacterial flagellum biogenesis</keyword>
<dbReference type="AlphaFoldDB" id="A0AAU8HUZ0"/>
<evidence type="ECO:0000256" key="2">
    <source>
        <dbReference type="ARBA" id="ARBA00022491"/>
    </source>
</evidence>
<reference evidence="8" key="2">
    <citation type="submission" date="2024-06" db="EMBL/GenBank/DDBJ databases">
        <authorList>
            <person name="Petrova K.O."/>
            <person name="Toshchakov S.V."/>
            <person name="Boltjanskaja Y.V."/>
            <person name="Kevbrin V.V."/>
        </authorList>
    </citation>
    <scope>NUCLEOTIDE SEQUENCE</scope>
    <source>
        <strain evidence="8">Z-710</strain>
    </source>
</reference>
<dbReference type="NCBIfam" id="NF002469">
    <property type="entry name" value="PRK01712.1"/>
    <property type="match status" value="1"/>
</dbReference>
<dbReference type="GO" id="GO:0006109">
    <property type="term" value="P:regulation of carbohydrate metabolic process"/>
    <property type="evidence" value="ECO:0007669"/>
    <property type="project" value="InterPro"/>
</dbReference>
<dbReference type="GO" id="GO:0005829">
    <property type="term" value="C:cytosol"/>
    <property type="evidence" value="ECO:0007669"/>
    <property type="project" value="TreeGrafter"/>
</dbReference>
<dbReference type="PANTHER" id="PTHR34984">
    <property type="entry name" value="CARBON STORAGE REGULATOR"/>
    <property type="match status" value="1"/>
</dbReference>
<comment type="subunit">
    <text evidence="6">Homodimer; the beta-strands of each monomer intercalate to form a hydrophobic core, while the alpha-helices form wings that extend away from the core.</text>
</comment>
<dbReference type="GO" id="GO:1902208">
    <property type="term" value="P:regulation of bacterial-type flagellum assembly"/>
    <property type="evidence" value="ECO:0007669"/>
    <property type="project" value="UniProtKB-UniRule"/>
</dbReference>
<dbReference type="RefSeq" id="WP_353893733.1">
    <property type="nucleotide sequence ID" value="NZ_CP159485.1"/>
</dbReference>
<keyword evidence="5 6" id="KW-0694">RNA-binding</keyword>
<evidence type="ECO:0000256" key="3">
    <source>
        <dbReference type="ARBA" id="ARBA00022795"/>
    </source>
</evidence>
<dbReference type="PANTHER" id="PTHR34984:SF1">
    <property type="entry name" value="CARBON STORAGE REGULATOR"/>
    <property type="match status" value="1"/>
</dbReference>
<gene>
    <name evidence="6 8" type="primary">csrA</name>
    <name evidence="8" type="ORF">PRVXH_000494</name>
</gene>
<dbReference type="InterPro" id="IPR003751">
    <property type="entry name" value="CsrA"/>
</dbReference>
<name>A0AAU8HUZ0_9FIRM</name>
<dbReference type="GO" id="GO:0044781">
    <property type="term" value="P:bacterial-type flagellum organization"/>
    <property type="evidence" value="ECO:0007669"/>
    <property type="project" value="UniProtKB-KW"/>
</dbReference>
<organism evidence="8">
    <name type="scientific">Proteinivorax hydrogeniformans</name>
    <dbReference type="NCBI Taxonomy" id="1826727"/>
    <lineage>
        <taxon>Bacteria</taxon>
        <taxon>Bacillati</taxon>
        <taxon>Bacillota</taxon>
        <taxon>Clostridia</taxon>
        <taxon>Eubacteriales</taxon>
        <taxon>Proteinivoracaceae</taxon>
        <taxon>Proteinivorax</taxon>
    </lineage>
</organism>
<reference evidence="8" key="1">
    <citation type="journal article" date="2018" name="Antonie Van Leeuwenhoek">
        <title>Proteinivorax hydrogeniformans sp. nov., an anaerobic, haloalkaliphilic bacterium fermenting proteinaceous compounds with high hydrogen production.</title>
        <authorList>
            <person name="Boltyanskaya Y."/>
            <person name="Detkova E."/>
            <person name="Pimenov N."/>
            <person name="Kevbrin V."/>
        </authorList>
    </citation>
    <scope>NUCLEOTIDE SEQUENCE</scope>
    <source>
        <strain evidence="8">Z-710</strain>
    </source>
</reference>
<dbReference type="GO" id="GO:0048027">
    <property type="term" value="F:mRNA 5'-UTR binding"/>
    <property type="evidence" value="ECO:0007669"/>
    <property type="project" value="UniProtKB-UniRule"/>
</dbReference>
<dbReference type="GO" id="GO:0045947">
    <property type="term" value="P:negative regulation of translational initiation"/>
    <property type="evidence" value="ECO:0007669"/>
    <property type="project" value="UniProtKB-UniRule"/>
</dbReference>
<dbReference type="Gene3D" id="2.60.40.4380">
    <property type="entry name" value="Translational regulator CsrA"/>
    <property type="match status" value="1"/>
</dbReference>
<evidence type="ECO:0000313" key="8">
    <source>
        <dbReference type="EMBL" id="XCI29185.1"/>
    </source>
</evidence>
<dbReference type="InterPro" id="IPR036107">
    <property type="entry name" value="CsrA_sf"/>
</dbReference>
<sequence length="75" mass="8516">MLILTRKVGESITIDGDIEVEVIAAKGDKIKLGVKAPKRVSVHRTEIHKEIQRQNRMSRRKRGDITGLIKNLNKD</sequence>
<feature type="region of interest" description="Disordered" evidence="7">
    <location>
        <begin position="51"/>
        <end position="75"/>
    </location>
</feature>